<dbReference type="KEGG" id="glz:GLAREA_01185"/>
<reference evidence="2 3" key="1">
    <citation type="journal article" date="2013" name="BMC Genomics">
        <title>Genomics-driven discovery of the pneumocandin biosynthetic gene cluster in the fungus Glarea lozoyensis.</title>
        <authorList>
            <person name="Chen L."/>
            <person name="Yue Q."/>
            <person name="Zhang X."/>
            <person name="Xiang M."/>
            <person name="Wang C."/>
            <person name="Li S."/>
            <person name="Che Y."/>
            <person name="Ortiz-Lopez F.J."/>
            <person name="Bills G.F."/>
            <person name="Liu X."/>
            <person name="An Z."/>
        </authorList>
    </citation>
    <scope>NUCLEOTIDE SEQUENCE [LARGE SCALE GENOMIC DNA]</scope>
    <source>
        <strain evidence="3">ATCC 20868 / MF5171</strain>
    </source>
</reference>
<keyword evidence="1" id="KW-1133">Transmembrane helix</keyword>
<accession>S3DF66</accession>
<dbReference type="HOGENOM" id="CLU_1610902_0_0_1"/>
<dbReference type="EMBL" id="KE145371">
    <property type="protein sequence ID" value="EPE25273.1"/>
    <property type="molecule type" value="Genomic_DNA"/>
</dbReference>
<evidence type="ECO:0000313" key="2">
    <source>
        <dbReference type="EMBL" id="EPE25273.1"/>
    </source>
</evidence>
<keyword evidence="1" id="KW-0812">Transmembrane</keyword>
<feature type="transmembrane region" description="Helical" evidence="1">
    <location>
        <begin position="12"/>
        <end position="32"/>
    </location>
</feature>
<organism evidence="2 3">
    <name type="scientific">Glarea lozoyensis (strain ATCC 20868 / MF5171)</name>
    <dbReference type="NCBI Taxonomy" id="1116229"/>
    <lineage>
        <taxon>Eukaryota</taxon>
        <taxon>Fungi</taxon>
        <taxon>Dikarya</taxon>
        <taxon>Ascomycota</taxon>
        <taxon>Pezizomycotina</taxon>
        <taxon>Leotiomycetes</taxon>
        <taxon>Helotiales</taxon>
        <taxon>Helotiaceae</taxon>
        <taxon>Glarea</taxon>
    </lineage>
</organism>
<protein>
    <submittedName>
        <fullName evidence="2">Uncharacterized protein</fullName>
    </submittedName>
</protein>
<keyword evidence="1" id="KW-0472">Membrane</keyword>
<feature type="transmembrane region" description="Helical" evidence="1">
    <location>
        <begin position="100"/>
        <end position="127"/>
    </location>
</feature>
<proteinExistence type="predicted"/>
<keyword evidence="3" id="KW-1185">Reference proteome</keyword>
<feature type="transmembrane region" description="Helical" evidence="1">
    <location>
        <begin position="70"/>
        <end position="94"/>
    </location>
</feature>
<evidence type="ECO:0000313" key="3">
    <source>
        <dbReference type="Proteomes" id="UP000016922"/>
    </source>
</evidence>
<feature type="transmembrane region" description="Helical" evidence="1">
    <location>
        <begin position="38"/>
        <end position="58"/>
    </location>
</feature>
<dbReference type="AlphaFoldDB" id="S3DF66"/>
<dbReference type="GeneID" id="19460243"/>
<name>S3DF66_GLAL2</name>
<dbReference type="Proteomes" id="UP000016922">
    <property type="component" value="Unassembled WGS sequence"/>
</dbReference>
<sequence length="165" mass="18015">MARLQLTEIIPTILLLISSFGLVGISAQLALRKNISEHIQHAAIAVLICALLTPILMIAKLLKPTVRKSIIILAVLTFLWTGSTVITVASAKYAEKKTKLLWVVVIMFVSSQLLSCSALWFNVSILLRQGRAKKDEHHLQENGSSIQLNGNLKEGASLASIYSAK</sequence>
<evidence type="ECO:0000256" key="1">
    <source>
        <dbReference type="SAM" id="Phobius"/>
    </source>
</evidence>
<gene>
    <name evidence="2" type="ORF">GLAREA_01185</name>
</gene>
<dbReference type="RefSeq" id="XP_008086592.1">
    <property type="nucleotide sequence ID" value="XM_008088401.1"/>
</dbReference>